<reference evidence="1 2" key="1">
    <citation type="submission" date="2014-12" db="EMBL/GenBank/DDBJ databases">
        <title>Genome sequence of Flavobacterium anhuiense RCM74.</title>
        <authorList>
            <person name="Kim J.F."/>
            <person name="Song J.Y."/>
            <person name="Kwak M.-J."/>
            <person name="Lee S.-W."/>
        </authorList>
    </citation>
    <scope>NUCLEOTIDE SEQUENCE [LARGE SCALE GENOMIC DNA]</scope>
    <source>
        <strain evidence="1 2">RCM74</strain>
    </source>
</reference>
<organism evidence="1 2">
    <name type="scientific">Flavobacterium anhuiense</name>
    <dbReference type="NCBI Taxonomy" id="459526"/>
    <lineage>
        <taxon>Bacteria</taxon>
        <taxon>Pseudomonadati</taxon>
        <taxon>Bacteroidota</taxon>
        <taxon>Flavobacteriia</taxon>
        <taxon>Flavobacteriales</taxon>
        <taxon>Flavobacteriaceae</taxon>
        <taxon>Flavobacterium</taxon>
    </lineage>
</organism>
<protein>
    <submittedName>
        <fullName evidence="1">Uncharacterized protein</fullName>
    </submittedName>
</protein>
<dbReference type="EMBL" id="JUIV01000007">
    <property type="protein sequence ID" value="RYJ38688.1"/>
    <property type="molecule type" value="Genomic_DNA"/>
</dbReference>
<dbReference type="RefSeq" id="WP_129747147.1">
    <property type="nucleotide sequence ID" value="NZ_JUIV01000007.1"/>
</dbReference>
<dbReference type="OrthoDB" id="1356201at2"/>
<sequence length="390" mass="46309">MIIFSTLIILLGIMLIVVYAIKNNENPSKNRTVLRSYNFSEDKNEKKIRNNPEYQECLFSDYQDDSNLIVAIHFNKNNRYIYQLLSKDYSYHLVIYDEQFTLLKDINLKLLHSPEVTSSAILNTFSENGEDFVILSLIDSDNIYYYHFNSDGLNIFKKHFLRARNQIFLIHHKEDEFISISDEDYTHKPIKAFWIKDETTFEALLSDDQLYPEKEWSGYEYIESVTKTNITNQFAFIAHHANYGVQGVKIFKFNQSKKIDLIYDMDDLDFNGAFHNLSFNSKGDRFVVLLYTRDKFQNDSFSICEYSVLENKRPLRVIKTKFAYWEFGVLHTFYITDRLVCIVRNSDIIIYNLEFEKLKETLKRDFRSAFYAGNNVLIYQYEDEVISLSY</sequence>
<evidence type="ECO:0000313" key="2">
    <source>
        <dbReference type="Proteomes" id="UP000290433"/>
    </source>
</evidence>
<dbReference type="AlphaFoldDB" id="A0A444VYX0"/>
<gene>
    <name evidence="1" type="ORF">NU08_2274</name>
</gene>
<proteinExistence type="predicted"/>
<comment type="caution">
    <text evidence="1">The sequence shown here is derived from an EMBL/GenBank/DDBJ whole genome shotgun (WGS) entry which is preliminary data.</text>
</comment>
<evidence type="ECO:0000313" key="1">
    <source>
        <dbReference type="EMBL" id="RYJ38688.1"/>
    </source>
</evidence>
<name>A0A444VYX0_9FLAO</name>
<accession>A0A444VYX0</accession>
<dbReference type="Proteomes" id="UP000290433">
    <property type="component" value="Unassembled WGS sequence"/>
</dbReference>